<organism evidence="4 5">
    <name type="scientific">Nocardioides perillae</name>
    <dbReference type="NCBI Taxonomy" id="1119534"/>
    <lineage>
        <taxon>Bacteria</taxon>
        <taxon>Bacillati</taxon>
        <taxon>Actinomycetota</taxon>
        <taxon>Actinomycetes</taxon>
        <taxon>Propionibacteriales</taxon>
        <taxon>Nocardioidaceae</taxon>
        <taxon>Nocardioides</taxon>
    </lineage>
</organism>
<keyword evidence="1 4" id="KW-0560">Oxidoreductase</keyword>
<dbReference type="PANTHER" id="PTHR13847:SF289">
    <property type="entry name" value="GLYCINE OXIDASE"/>
    <property type="match status" value="1"/>
</dbReference>
<dbReference type="SUPFAM" id="SSF51905">
    <property type="entry name" value="FAD/NAD(P)-binding domain"/>
    <property type="match status" value="1"/>
</dbReference>
<dbReference type="EC" id="1.4.3.19" evidence="4"/>
<dbReference type="AlphaFoldDB" id="A0A7Y9RWL6"/>
<dbReference type="SUPFAM" id="SSF54373">
    <property type="entry name" value="FAD-linked reductases, C-terminal domain"/>
    <property type="match status" value="1"/>
</dbReference>
<evidence type="ECO:0000313" key="5">
    <source>
        <dbReference type="Proteomes" id="UP000544110"/>
    </source>
</evidence>
<dbReference type="EMBL" id="JACCAC010000001">
    <property type="protein sequence ID" value="NYG56746.1"/>
    <property type="molecule type" value="Genomic_DNA"/>
</dbReference>
<dbReference type="Proteomes" id="UP000544110">
    <property type="component" value="Unassembled WGS sequence"/>
</dbReference>
<dbReference type="RefSeq" id="WP_179518950.1">
    <property type="nucleotide sequence ID" value="NZ_JACCAC010000001.1"/>
</dbReference>
<evidence type="ECO:0000259" key="3">
    <source>
        <dbReference type="Pfam" id="PF01266"/>
    </source>
</evidence>
<name>A0A7Y9RWL6_9ACTN</name>
<feature type="region of interest" description="Disordered" evidence="2">
    <location>
        <begin position="280"/>
        <end position="306"/>
    </location>
</feature>
<dbReference type="GO" id="GO:0005737">
    <property type="term" value="C:cytoplasm"/>
    <property type="evidence" value="ECO:0007669"/>
    <property type="project" value="TreeGrafter"/>
</dbReference>
<dbReference type="Pfam" id="PF01266">
    <property type="entry name" value="DAO"/>
    <property type="match status" value="1"/>
</dbReference>
<dbReference type="Gene3D" id="3.30.9.10">
    <property type="entry name" value="D-Amino Acid Oxidase, subunit A, domain 2"/>
    <property type="match status" value="2"/>
</dbReference>
<proteinExistence type="predicted"/>
<protein>
    <submittedName>
        <fullName evidence="4">Glycine oxidase</fullName>
        <ecNumber evidence="4">1.4.3.19</ecNumber>
    </submittedName>
</protein>
<dbReference type="PANTHER" id="PTHR13847">
    <property type="entry name" value="SARCOSINE DEHYDROGENASE-RELATED"/>
    <property type="match status" value="1"/>
</dbReference>
<keyword evidence="5" id="KW-1185">Reference proteome</keyword>
<sequence>MPRVRVRGAGIVGLACADELARRGHEVEVVDARPGSGASRAAAGMLSPSSEVWHGEEVLLGLGAESRAAWPAWAARLGVPLHTGGVLLVGLDAGDLSQVERQAALLTRLGAAAEPLGGRELRRLEPGLGRVTGGALLRDDAAVDPRAVVAALHERVEVHADPGPGPCDVEVWATGAWLPRPWRHLVRGVRGEVVRLRCGDPPCRTVRGWVAGAPTYVVPRPGSPGTAVEVVVGATSEEHDGPPVPTLGGVHRLLDGARLLLPGLDRAEVVEVLARDRPATADGLPLVGPAPQGRPDGTGPGSGARHLLAAGHHRHGVLLAPLTARLIADLVDDPAADPHPALDPRRTS</sequence>
<reference evidence="4 5" key="1">
    <citation type="submission" date="2020-07" db="EMBL/GenBank/DDBJ databases">
        <title>Sequencing the genomes of 1000 actinobacteria strains.</title>
        <authorList>
            <person name="Klenk H.-P."/>
        </authorList>
    </citation>
    <scope>NUCLEOTIDE SEQUENCE [LARGE SCALE GENOMIC DNA]</scope>
    <source>
        <strain evidence="4 5">DSM 24552</strain>
    </source>
</reference>
<comment type="caution">
    <text evidence="4">The sequence shown here is derived from an EMBL/GenBank/DDBJ whole genome shotgun (WGS) entry which is preliminary data.</text>
</comment>
<evidence type="ECO:0000313" key="4">
    <source>
        <dbReference type="EMBL" id="NYG56746.1"/>
    </source>
</evidence>
<dbReference type="Gene3D" id="3.50.50.60">
    <property type="entry name" value="FAD/NAD(P)-binding domain"/>
    <property type="match status" value="2"/>
</dbReference>
<feature type="domain" description="FAD dependent oxidoreductase" evidence="3">
    <location>
        <begin position="6"/>
        <end position="330"/>
    </location>
</feature>
<evidence type="ECO:0000256" key="2">
    <source>
        <dbReference type="SAM" id="MobiDB-lite"/>
    </source>
</evidence>
<dbReference type="InterPro" id="IPR006076">
    <property type="entry name" value="FAD-dep_OxRdtase"/>
</dbReference>
<evidence type="ECO:0000256" key="1">
    <source>
        <dbReference type="ARBA" id="ARBA00023002"/>
    </source>
</evidence>
<gene>
    <name evidence="4" type="ORF">BJ989_003050</name>
</gene>
<dbReference type="InterPro" id="IPR036188">
    <property type="entry name" value="FAD/NAD-bd_sf"/>
</dbReference>
<dbReference type="GO" id="GO:0043799">
    <property type="term" value="F:glycine oxidase activity"/>
    <property type="evidence" value="ECO:0007669"/>
    <property type="project" value="UniProtKB-EC"/>
</dbReference>
<accession>A0A7Y9RWL6</accession>